<dbReference type="InterPro" id="IPR023840">
    <property type="entry name" value="T7SS_Rv3446c"/>
</dbReference>
<proteinExistence type="predicted"/>
<dbReference type="NCBIfam" id="TIGR03931">
    <property type="entry name" value="T7SS_Rv3446c"/>
    <property type="match status" value="1"/>
</dbReference>
<gene>
    <name evidence="2" type="ORF">BG845_02376</name>
</gene>
<sequence length="395" mass="39523">MSGFAVAVHARPDRVLLAAAGPDGIRLLAAAPGGTDPATAVADFFGDRPPAVVVRVGATPGGAFPGSPRVEAVPVAVAALAVGPAPRAGPVVVAETWSGRTGVVVVRDGAVEPVARAQSLGATALAAGAVEIVLLGEPESVASAPCPVRPAGPVDPDDPDDPAAVAGAGPDTAAVLGAALLGAGLLATAEPEAGVVRPGPCTVGDRPHRPHRPHRPRLPRALRRAALPAAVLLGTVLLGAGLLAGDPGPGRRPGPPAEGIVVQYGYAAALPAGWEHTGGDPIRRRILLSPVGRPDGAELVVVERSPLAYDAGREPDRARRELAAGLAGARGVTRPQAGAAPGTHRYRQEPGDGTVVDWLVLFTGTDQLVVGCRRPMAAEAPAACAEVAGSLRLVR</sequence>
<dbReference type="AlphaFoldDB" id="A0A1Y2N0N7"/>
<dbReference type="STRING" id="2074.BG845_02376"/>
<feature type="region of interest" description="Disordered" evidence="1">
    <location>
        <begin position="197"/>
        <end position="216"/>
    </location>
</feature>
<evidence type="ECO:0000313" key="2">
    <source>
        <dbReference type="EMBL" id="OSY41034.1"/>
    </source>
</evidence>
<protein>
    <recommendedName>
        <fullName evidence="4">Type VII secretion-associated protein</fullName>
    </recommendedName>
</protein>
<evidence type="ECO:0000256" key="1">
    <source>
        <dbReference type="SAM" id="MobiDB-lite"/>
    </source>
</evidence>
<organism evidence="2 3">
    <name type="scientific">Pseudonocardia autotrophica</name>
    <name type="common">Amycolata autotrophica</name>
    <name type="synonym">Nocardia autotrophica</name>
    <dbReference type="NCBI Taxonomy" id="2074"/>
    <lineage>
        <taxon>Bacteria</taxon>
        <taxon>Bacillati</taxon>
        <taxon>Actinomycetota</taxon>
        <taxon>Actinomycetes</taxon>
        <taxon>Pseudonocardiales</taxon>
        <taxon>Pseudonocardiaceae</taxon>
        <taxon>Pseudonocardia</taxon>
    </lineage>
</organism>
<evidence type="ECO:0008006" key="4">
    <source>
        <dbReference type="Google" id="ProtNLM"/>
    </source>
</evidence>
<dbReference type="RefSeq" id="WP_085912633.1">
    <property type="nucleotide sequence ID" value="NZ_AP018920.1"/>
</dbReference>
<accession>A0A1Y2N0N7</accession>
<dbReference type="EMBL" id="MIGB01000010">
    <property type="protein sequence ID" value="OSY41034.1"/>
    <property type="molecule type" value="Genomic_DNA"/>
</dbReference>
<dbReference type="Proteomes" id="UP000194360">
    <property type="component" value="Unassembled WGS sequence"/>
</dbReference>
<feature type="region of interest" description="Disordered" evidence="1">
    <location>
        <begin position="148"/>
        <end position="168"/>
    </location>
</feature>
<keyword evidence="3" id="KW-1185">Reference proteome</keyword>
<comment type="caution">
    <text evidence="2">The sequence shown here is derived from an EMBL/GenBank/DDBJ whole genome shotgun (WGS) entry which is preliminary data.</text>
</comment>
<name>A0A1Y2N0N7_PSEAH</name>
<dbReference type="OrthoDB" id="3333926at2"/>
<evidence type="ECO:0000313" key="3">
    <source>
        <dbReference type="Proteomes" id="UP000194360"/>
    </source>
</evidence>
<reference evidence="2 3" key="1">
    <citation type="submission" date="2016-09" db="EMBL/GenBank/DDBJ databases">
        <title>Pseudonocardia autotrophica DSM535, a candidate organism with high potential of specific P450 cytochromes.</title>
        <authorList>
            <person name="Grumaz C."/>
            <person name="Vainshtein Y."/>
            <person name="Kirstahler P."/>
            <person name="Sohn K."/>
        </authorList>
    </citation>
    <scope>NUCLEOTIDE SEQUENCE [LARGE SCALE GENOMIC DNA]</scope>
    <source>
        <strain evidence="2 3">DSM 535</strain>
    </source>
</reference>